<keyword evidence="5" id="KW-0326">Glycosidase</keyword>
<dbReference type="HOGENOM" id="CLU_1717574_0_0_1"/>
<gene>
    <name evidence="8" type="ORF">CH063_15557</name>
</gene>
<dbReference type="Gene3D" id="2.60.40.10">
    <property type="entry name" value="Immunoglobulins"/>
    <property type="match status" value="1"/>
</dbReference>
<name>H1W3D3_COLHI</name>
<dbReference type="PANTHER" id="PTHR42715">
    <property type="entry name" value="BETA-GLUCOSIDASE"/>
    <property type="match status" value="1"/>
</dbReference>
<dbReference type="InterPro" id="IPR050288">
    <property type="entry name" value="Cellulose_deg_GH3"/>
</dbReference>
<evidence type="ECO:0000259" key="7">
    <source>
        <dbReference type="SMART" id="SM01217"/>
    </source>
</evidence>
<reference evidence="9" key="1">
    <citation type="journal article" date="2012" name="Nat. Genet.">
        <title>Lifestyle transitions in plant pathogenic Colletotrichum fungi deciphered by genome and transcriptome analyses.</title>
        <authorList>
            <person name="O'Connell R.J."/>
            <person name="Thon M.R."/>
            <person name="Hacquard S."/>
            <person name="Amyotte S.G."/>
            <person name="Kleemann J."/>
            <person name="Torres M.F."/>
            <person name="Damm U."/>
            <person name="Buiate E.A."/>
            <person name="Epstein L."/>
            <person name="Alkan N."/>
            <person name="Altmueller J."/>
            <person name="Alvarado-Balderrama L."/>
            <person name="Bauser C.A."/>
            <person name="Becker C."/>
            <person name="Birren B.W."/>
            <person name="Chen Z."/>
            <person name="Choi J."/>
            <person name="Crouch J.A."/>
            <person name="Duvick J.P."/>
            <person name="Farman M.A."/>
            <person name="Gan P."/>
            <person name="Heiman D."/>
            <person name="Henrissat B."/>
            <person name="Howard R.J."/>
            <person name="Kabbage M."/>
            <person name="Koch C."/>
            <person name="Kracher B."/>
            <person name="Kubo Y."/>
            <person name="Law A.D."/>
            <person name="Lebrun M.-H."/>
            <person name="Lee Y.-H."/>
            <person name="Miyara I."/>
            <person name="Moore N."/>
            <person name="Neumann U."/>
            <person name="Nordstroem K."/>
            <person name="Panaccione D.G."/>
            <person name="Panstruga R."/>
            <person name="Place M."/>
            <person name="Proctor R.H."/>
            <person name="Prusky D."/>
            <person name="Rech G."/>
            <person name="Reinhardt R."/>
            <person name="Rollins J.A."/>
            <person name="Rounsley S."/>
            <person name="Schardl C.L."/>
            <person name="Schwartz D.C."/>
            <person name="Shenoy N."/>
            <person name="Shirasu K."/>
            <person name="Sikhakolli U.R."/>
            <person name="Stueber K."/>
            <person name="Sukno S.A."/>
            <person name="Sweigard J.A."/>
            <person name="Takano Y."/>
            <person name="Takahara H."/>
            <person name="Trail F."/>
            <person name="van der Does H.C."/>
            <person name="Voll L.M."/>
            <person name="Will I."/>
            <person name="Young S."/>
            <person name="Zeng Q."/>
            <person name="Zhang J."/>
            <person name="Zhou S."/>
            <person name="Dickman M.B."/>
            <person name="Schulze-Lefert P."/>
            <person name="Ver Loren van Themaat E."/>
            <person name="Ma L.-J."/>
            <person name="Vaillancourt L.J."/>
        </authorList>
    </citation>
    <scope>NUCLEOTIDE SEQUENCE [LARGE SCALE GENOMIC DNA]</scope>
    <source>
        <strain evidence="9">IMI 349063</strain>
    </source>
</reference>
<dbReference type="Proteomes" id="UP000007174">
    <property type="component" value="Unassembled WGS sequence"/>
</dbReference>
<dbReference type="STRING" id="759273.H1W3D3"/>
<feature type="region of interest" description="Disordered" evidence="6">
    <location>
        <begin position="32"/>
        <end position="52"/>
    </location>
</feature>
<feature type="non-terminal residue" evidence="8">
    <location>
        <position position="153"/>
    </location>
</feature>
<dbReference type="AlphaFoldDB" id="H1W3D3"/>
<dbReference type="VEuPathDB" id="FungiDB:CH63R_13179"/>
<dbReference type="eggNOG" id="ENOG502QWE5">
    <property type="taxonomic scope" value="Eukaryota"/>
</dbReference>
<dbReference type="SMART" id="SM01217">
    <property type="entry name" value="Fn3_like"/>
    <property type="match status" value="1"/>
</dbReference>
<keyword evidence="4 8" id="KW-0378">Hydrolase</keyword>
<comment type="catalytic activity">
    <reaction evidence="1">
        <text>Hydrolysis of terminal, non-reducing beta-D-glucosyl residues with release of beta-D-glucose.</text>
        <dbReference type="EC" id="3.2.1.21"/>
    </reaction>
</comment>
<evidence type="ECO:0000256" key="5">
    <source>
        <dbReference type="ARBA" id="ARBA00023295"/>
    </source>
</evidence>
<sequence length="153" mass="16319">DAPSFGDFPATKTEDGSLCLSYSDLAVAVVDESSPPPSSSVSSSTSGGSKLRVSVTVTNTGSRAGREVVPLYVTPAEAAAVWRPARELKAFDKVLLQPGESREVVLEVEVKVACSYWDEAAKAWRLEEGRYGVQVGDRHGDFSVLRGSVWNGL</sequence>
<feature type="compositionally biased region" description="Low complexity" evidence="6">
    <location>
        <begin position="39"/>
        <end position="49"/>
    </location>
</feature>
<feature type="domain" description="Fibronectin type III-like" evidence="7">
    <location>
        <begin position="67"/>
        <end position="139"/>
    </location>
</feature>
<evidence type="ECO:0000256" key="6">
    <source>
        <dbReference type="SAM" id="MobiDB-lite"/>
    </source>
</evidence>
<evidence type="ECO:0000313" key="9">
    <source>
        <dbReference type="Proteomes" id="UP000007174"/>
    </source>
</evidence>
<dbReference type="InterPro" id="IPR013783">
    <property type="entry name" value="Ig-like_fold"/>
</dbReference>
<dbReference type="FunFam" id="2.60.40.10:FF:000495">
    <property type="entry name" value="Periplasmic beta-glucosidase"/>
    <property type="match status" value="1"/>
</dbReference>
<proteinExistence type="inferred from homology"/>
<accession>H1W3D3</accession>
<evidence type="ECO:0000256" key="3">
    <source>
        <dbReference type="ARBA" id="ARBA00012744"/>
    </source>
</evidence>
<evidence type="ECO:0000256" key="1">
    <source>
        <dbReference type="ARBA" id="ARBA00000448"/>
    </source>
</evidence>
<dbReference type="PANTHER" id="PTHR42715:SF10">
    <property type="entry name" value="BETA-GLUCOSIDASE"/>
    <property type="match status" value="1"/>
</dbReference>
<organism evidence="8 9">
    <name type="scientific">Colletotrichum higginsianum (strain IMI 349063)</name>
    <name type="common">Crucifer anthracnose fungus</name>
    <dbReference type="NCBI Taxonomy" id="759273"/>
    <lineage>
        <taxon>Eukaryota</taxon>
        <taxon>Fungi</taxon>
        <taxon>Dikarya</taxon>
        <taxon>Ascomycota</taxon>
        <taxon>Pezizomycotina</taxon>
        <taxon>Sordariomycetes</taxon>
        <taxon>Hypocreomycetidae</taxon>
        <taxon>Glomerellales</taxon>
        <taxon>Glomerellaceae</taxon>
        <taxon>Colletotrichum</taxon>
        <taxon>Colletotrichum destructivum species complex</taxon>
    </lineage>
</organism>
<dbReference type="InterPro" id="IPR026891">
    <property type="entry name" value="Fn3-like"/>
</dbReference>
<evidence type="ECO:0000313" key="8">
    <source>
        <dbReference type="EMBL" id="CCF46996.1"/>
    </source>
</evidence>
<dbReference type="GO" id="GO:0008422">
    <property type="term" value="F:beta-glucosidase activity"/>
    <property type="evidence" value="ECO:0007669"/>
    <property type="project" value="UniProtKB-EC"/>
</dbReference>
<comment type="similarity">
    <text evidence="2">Belongs to the glycosyl hydrolase 3 family.</text>
</comment>
<evidence type="ECO:0000256" key="2">
    <source>
        <dbReference type="ARBA" id="ARBA00005336"/>
    </source>
</evidence>
<dbReference type="Pfam" id="PF14310">
    <property type="entry name" value="Fn3-like"/>
    <property type="match status" value="1"/>
</dbReference>
<dbReference type="EC" id="3.2.1.21" evidence="3"/>
<dbReference type="EMBL" id="CACQ02009252">
    <property type="protein sequence ID" value="CCF46996.1"/>
    <property type="molecule type" value="Genomic_DNA"/>
</dbReference>
<evidence type="ECO:0000256" key="4">
    <source>
        <dbReference type="ARBA" id="ARBA00022801"/>
    </source>
</evidence>
<protein>
    <recommendedName>
        <fullName evidence="3">beta-glucosidase</fullName>
        <ecNumber evidence="3">3.2.1.21</ecNumber>
    </recommendedName>
</protein>